<evidence type="ECO:0000313" key="1">
    <source>
        <dbReference type="EMBL" id="GBP81789.1"/>
    </source>
</evidence>
<comment type="caution">
    <text evidence="1">The sequence shown here is derived from an EMBL/GenBank/DDBJ whole genome shotgun (WGS) entry which is preliminary data.</text>
</comment>
<accession>A0A4C1Z4G7</accession>
<name>A0A4C1Z4G7_EUMVA</name>
<proteinExistence type="predicted"/>
<protein>
    <submittedName>
        <fullName evidence="1">Uncharacterized protein</fullName>
    </submittedName>
</protein>
<organism evidence="1 2">
    <name type="scientific">Eumeta variegata</name>
    <name type="common">Bagworm moth</name>
    <name type="synonym">Eumeta japonica</name>
    <dbReference type="NCBI Taxonomy" id="151549"/>
    <lineage>
        <taxon>Eukaryota</taxon>
        <taxon>Metazoa</taxon>
        <taxon>Ecdysozoa</taxon>
        <taxon>Arthropoda</taxon>
        <taxon>Hexapoda</taxon>
        <taxon>Insecta</taxon>
        <taxon>Pterygota</taxon>
        <taxon>Neoptera</taxon>
        <taxon>Endopterygota</taxon>
        <taxon>Lepidoptera</taxon>
        <taxon>Glossata</taxon>
        <taxon>Ditrysia</taxon>
        <taxon>Tineoidea</taxon>
        <taxon>Psychidae</taxon>
        <taxon>Oiketicinae</taxon>
        <taxon>Eumeta</taxon>
    </lineage>
</organism>
<dbReference type="EMBL" id="BGZK01001530">
    <property type="protein sequence ID" value="GBP81789.1"/>
    <property type="molecule type" value="Genomic_DNA"/>
</dbReference>
<dbReference type="Proteomes" id="UP000299102">
    <property type="component" value="Unassembled WGS sequence"/>
</dbReference>
<evidence type="ECO:0000313" key="2">
    <source>
        <dbReference type="Proteomes" id="UP000299102"/>
    </source>
</evidence>
<dbReference type="AlphaFoldDB" id="A0A4C1Z4G7"/>
<gene>
    <name evidence="1" type="ORF">EVAR_66335_1</name>
</gene>
<keyword evidence="2" id="KW-1185">Reference proteome</keyword>
<sequence>MWNLCTPRILHNVTEAQKLRRNNWYRKMMQKFASDDSNVYEIVTKAGFTVTIPKPKDSLLCWYFEELPSKRKRSQSVEKKDGGLFLRITAHCATIILEEKKNSYC</sequence>
<reference evidence="1 2" key="1">
    <citation type="journal article" date="2019" name="Commun. Biol.">
        <title>The bagworm genome reveals a unique fibroin gene that provides high tensile strength.</title>
        <authorList>
            <person name="Kono N."/>
            <person name="Nakamura H."/>
            <person name="Ohtoshi R."/>
            <person name="Tomita M."/>
            <person name="Numata K."/>
            <person name="Arakawa K."/>
        </authorList>
    </citation>
    <scope>NUCLEOTIDE SEQUENCE [LARGE SCALE GENOMIC DNA]</scope>
</reference>
<dbReference type="OrthoDB" id="10017160at2759"/>